<dbReference type="SMART" id="SM00342">
    <property type="entry name" value="HTH_ARAC"/>
    <property type="match status" value="1"/>
</dbReference>
<dbReference type="RefSeq" id="WP_234044645.1">
    <property type="nucleotide sequence ID" value="NZ_JAENII010000006.1"/>
</dbReference>
<dbReference type="Gene3D" id="1.10.10.60">
    <property type="entry name" value="Homeodomain-like"/>
    <property type="match status" value="1"/>
</dbReference>
<dbReference type="PROSITE" id="PS01124">
    <property type="entry name" value="HTH_ARAC_FAMILY_2"/>
    <property type="match status" value="1"/>
</dbReference>
<keyword evidence="3" id="KW-0804">Transcription</keyword>
<dbReference type="PANTHER" id="PTHR30146">
    <property type="entry name" value="LACI-RELATED TRANSCRIPTIONAL REPRESSOR"/>
    <property type="match status" value="1"/>
</dbReference>
<proteinExistence type="predicted"/>
<dbReference type="InterPro" id="IPR046335">
    <property type="entry name" value="LacI/GalR-like_sensor"/>
</dbReference>
<dbReference type="InterPro" id="IPR028082">
    <property type="entry name" value="Peripla_BP_I"/>
</dbReference>
<sequence>MRKETERMRAVALVLPMFFEYSQRVRQGVLDWVESHGQWHVIELDPEQGQLSGSLTDYLDGVILWHHRQTEPHLGLLESKLPVVQVGMPPRGNMSDFPGRSAQVTFDRRSLNDLALDHFQSLGVECVGYVGQDLRPGGVWATRVSDLREKVLQQGLEWISFDLGAQHPISDPTLIWQANRISGLNEFLEATPIGTGLLCQDDYIGIMTCTTARNRGIEIPGHLAVLGQGDRTIGRSGACSLSSVEIPGEEIGREASAMLDQWMSGSAPRPTGRLMKCRRLLVRESTGGLSGEPTIERAKRHFDRHHLTGVTVGELASLARCAPLTLRRRFRQAYGFEIAEEARRRRFAEARRLLGESDLEIQEIGERCGFSHPPNFFNFIHRQTGMGPSAYRASLREPTARS</sequence>
<dbReference type="Gene3D" id="3.40.50.2300">
    <property type="match status" value="2"/>
</dbReference>
<organism evidence="5 6">
    <name type="scientific">Haloferula rosea</name>
    <dbReference type="NCBI Taxonomy" id="490093"/>
    <lineage>
        <taxon>Bacteria</taxon>
        <taxon>Pseudomonadati</taxon>
        <taxon>Verrucomicrobiota</taxon>
        <taxon>Verrucomicrobiia</taxon>
        <taxon>Verrucomicrobiales</taxon>
        <taxon>Verrucomicrobiaceae</taxon>
        <taxon>Haloferula</taxon>
    </lineage>
</organism>
<evidence type="ECO:0000256" key="3">
    <source>
        <dbReference type="ARBA" id="ARBA00023163"/>
    </source>
</evidence>
<accession>A0A934REW9</accession>
<dbReference type="InterPro" id="IPR018060">
    <property type="entry name" value="HTH_AraC"/>
</dbReference>
<dbReference type="InterPro" id="IPR009057">
    <property type="entry name" value="Homeodomain-like_sf"/>
</dbReference>
<dbReference type="SUPFAM" id="SSF53822">
    <property type="entry name" value="Periplasmic binding protein-like I"/>
    <property type="match status" value="1"/>
</dbReference>
<dbReference type="GO" id="GO:0000976">
    <property type="term" value="F:transcription cis-regulatory region binding"/>
    <property type="evidence" value="ECO:0007669"/>
    <property type="project" value="TreeGrafter"/>
</dbReference>
<dbReference type="Pfam" id="PF13377">
    <property type="entry name" value="Peripla_BP_3"/>
    <property type="match status" value="1"/>
</dbReference>
<evidence type="ECO:0000256" key="2">
    <source>
        <dbReference type="ARBA" id="ARBA00023125"/>
    </source>
</evidence>
<dbReference type="GO" id="GO:0003700">
    <property type="term" value="F:DNA-binding transcription factor activity"/>
    <property type="evidence" value="ECO:0007669"/>
    <property type="project" value="InterPro"/>
</dbReference>
<dbReference type="SUPFAM" id="SSF46689">
    <property type="entry name" value="Homeodomain-like"/>
    <property type="match status" value="1"/>
</dbReference>
<comment type="caution">
    <text evidence="5">The sequence shown here is derived from an EMBL/GenBank/DDBJ whole genome shotgun (WGS) entry which is preliminary data.</text>
</comment>
<keyword evidence="6" id="KW-1185">Reference proteome</keyword>
<keyword evidence="2" id="KW-0238">DNA-binding</keyword>
<name>A0A934REW9_9BACT</name>
<feature type="domain" description="HTH araC/xylS-type" evidence="4">
    <location>
        <begin position="296"/>
        <end position="394"/>
    </location>
</feature>
<protein>
    <submittedName>
        <fullName evidence="5">Helix-turn-helix domain-containing protein</fullName>
    </submittedName>
</protein>
<reference evidence="5" key="1">
    <citation type="submission" date="2021-01" db="EMBL/GenBank/DDBJ databases">
        <title>Modified the classification status of verrucomicrobia.</title>
        <authorList>
            <person name="Feng X."/>
        </authorList>
    </citation>
    <scope>NUCLEOTIDE SEQUENCE</scope>
    <source>
        <strain evidence="5">KCTC 22201</strain>
    </source>
</reference>
<dbReference type="AlphaFoldDB" id="A0A934REW9"/>
<evidence type="ECO:0000313" key="5">
    <source>
        <dbReference type="EMBL" id="MBK1827286.1"/>
    </source>
</evidence>
<evidence type="ECO:0000313" key="6">
    <source>
        <dbReference type="Proteomes" id="UP000658278"/>
    </source>
</evidence>
<dbReference type="EMBL" id="JAENII010000006">
    <property type="protein sequence ID" value="MBK1827286.1"/>
    <property type="molecule type" value="Genomic_DNA"/>
</dbReference>
<evidence type="ECO:0000259" key="4">
    <source>
        <dbReference type="PROSITE" id="PS01124"/>
    </source>
</evidence>
<dbReference type="Pfam" id="PF12833">
    <property type="entry name" value="HTH_18"/>
    <property type="match status" value="1"/>
</dbReference>
<gene>
    <name evidence="5" type="ORF">JIN81_09645</name>
</gene>
<evidence type="ECO:0000256" key="1">
    <source>
        <dbReference type="ARBA" id="ARBA00023015"/>
    </source>
</evidence>
<keyword evidence="1" id="KW-0805">Transcription regulation</keyword>
<dbReference type="Proteomes" id="UP000658278">
    <property type="component" value="Unassembled WGS sequence"/>
</dbReference>
<dbReference type="PANTHER" id="PTHR30146:SF109">
    <property type="entry name" value="HTH-TYPE TRANSCRIPTIONAL REGULATOR GALS"/>
    <property type="match status" value="1"/>
</dbReference>